<dbReference type="EMBL" id="KZ613822">
    <property type="protein sequence ID" value="PMD58468.1"/>
    <property type="molecule type" value="Genomic_DNA"/>
</dbReference>
<protein>
    <submittedName>
        <fullName evidence="1">Uncharacterized protein</fullName>
    </submittedName>
</protein>
<gene>
    <name evidence="1" type="ORF">K444DRAFT_614236</name>
</gene>
<reference evidence="1 2" key="1">
    <citation type="submission" date="2016-04" db="EMBL/GenBank/DDBJ databases">
        <title>A degradative enzymes factory behind the ericoid mycorrhizal symbiosis.</title>
        <authorList>
            <consortium name="DOE Joint Genome Institute"/>
            <person name="Martino E."/>
            <person name="Morin E."/>
            <person name="Grelet G."/>
            <person name="Kuo A."/>
            <person name="Kohler A."/>
            <person name="Daghino S."/>
            <person name="Barry K."/>
            <person name="Choi C."/>
            <person name="Cichocki N."/>
            <person name="Clum A."/>
            <person name="Copeland A."/>
            <person name="Hainaut M."/>
            <person name="Haridas S."/>
            <person name="Labutti K."/>
            <person name="Lindquist E."/>
            <person name="Lipzen A."/>
            <person name="Khouja H.-R."/>
            <person name="Murat C."/>
            <person name="Ohm R."/>
            <person name="Olson A."/>
            <person name="Spatafora J."/>
            <person name="Veneault-Fourrey C."/>
            <person name="Henrissat B."/>
            <person name="Grigoriev I."/>
            <person name="Martin F."/>
            <person name="Perotto S."/>
        </authorList>
    </citation>
    <scope>NUCLEOTIDE SEQUENCE [LARGE SCALE GENOMIC DNA]</scope>
    <source>
        <strain evidence="1 2">E</strain>
    </source>
</reference>
<dbReference type="GeneID" id="36588580"/>
<evidence type="ECO:0000313" key="2">
    <source>
        <dbReference type="Proteomes" id="UP000235371"/>
    </source>
</evidence>
<accession>A0A2J6T618</accession>
<dbReference type="RefSeq" id="XP_024735372.1">
    <property type="nucleotide sequence ID" value="XM_024880503.1"/>
</dbReference>
<sequence length="63" mass="6954">MTILRTTVHGGDMENCLRCSRIGISDGISPPAGIPRPKERLIKTRQLHLIPRPVIARAQGELL</sequence>
<name>A0A2J6T618_9HELO</name>
<proteinExistence type="predicted"/>
<organism evidence="1 2">
    <name type="scientific">Hyaloscypha bicolor E</name>
    <dbReference type="NCBI Taxonomy" id="1095630"/>
    <lineage>
        <taxon>Eukaryota</taxon>
        <taxon>Fungi</taxon>
        <taxon>Dikarya</taxon>
        <taxon>Ascomycota</taxon>
        <taxon>Pezizomycotina</taxon>
        <taxon>Leotiomycetes</taxon>
        <taxon>Helotiales</taxon>
        <taxon>Hyaloscyphaceae</taxon>
        <taxon>Hyaloscypha</taxon>
        <taxon>Hyaloscypha bicolor</taxon>
    </lineage>
</organism>
<dbReference type="AlphaFoldDB" id="A0A2J6T618"/>
<evidence type="ECO:0000313" key="1">
    <source>
        <dbReference type="EMBL" id="PMD58468.1"/>
    </source>
</evidence>
<dbReference type="Proteomes" id="UP000235371">
    <property type="component" value="Unassembled WGS sequence"/>
</dbReference>
<dbReference type="InParanoid" id="A0A2J6T618"/>
<keyword evidence="2" id="KW-1185">Reference proteome</keyword>